<feature type="compositionally biased region" description="Basic residues" evidence="9">
    <location>
        <begin position="593"/>
        <end position="613"/>
    </location>
</feature>
<evidence type="ECO:0000256" key="9">
    <source>
        <dbReference type="SAM" id="MobiDB-lite"/>
    </source>
</evidence>
<keyword evidence="8" id="KW-0210">Decarboxylase</keyword>
<dbReference type="AlphaFoldDB" id="W6MHI9"/>
<dbReference type="Proteomes" id="UP000019384">
    <property type="component" value="Unassembled WGS sequence"/>
</dbReference>
<comment type="cofactor">
    <cofactor evidence="1 7 8">
        <name>pyridoxal 5'-phosphate</name>
        <dbReference type="ChEBI" id="CHEBI:597326"/>
    </cofactor>
</comment>
<dbReference type="PANTHER" id="PTHR43321:SF3">
    <property type="entry name" value="GLUTAMATE DECARBOXYLASE"/>
    <property type="match status" value="1"/>
</dbReference>
<evidence type="ECO:0000256" key="3">
    <source>
        <dbReference type="ARBA" id="ARBA00012421"/>
    </source>
</evidence>
<dbReference type="FunFam" id="3.40.640.10:FF:000017">
    <property type="entry name" value="Glutamate decarboxylase"/>
    <property type="match status" value="1"/>
</dbReference>
<comment type="similarity">
    <text evidence="2 8">Belongs to the group II decarboxylase family.</text>
</comment>
<dbReference type="RefSeq" id="XP_022457740.1">
    <property type="nucleotide sequence ID" value="XM_022603905.1"/>
</dbReference>
<dbReference type="HOGENOM" id="CLU_019582_2_3_1"/>
<evidence type="ECO:0000256" key="2">
    <source>
        <dbReference type="ARBA" id="ARBA00009533"/>
    </source>
</evidence>
<dbReference type="InterPro" id="IPR015424">
    <property type="entry name" value="PyrdxlP-dep_Trfase"/>
</dbReference>
<dbReference type="GO" id="GO:0005829">
    <property type="term" value="C:cytosol"/>
    <property type="evidence" value="ECO:0007669"/>
    <property type="project" value="TreeGrafter"/>
</dbReference>
<evidence type="ECO:0000256" key="8">
    <source>
        <dbReference type="RuleBase" id="RU361171"/>
    </source>
</evidence>
<evidence type="ECO:0000256" key="5">
    <source>
        <dbReference type="ARBA" id="ARBA00023239"/>
    </source>
</evidence>
<dbReference type="EMBL" id="HG793126">
    <property type="protein sequence ID" value="CDK25729.1"/>
    <property type="molecule type" value="Genomic_DNA"/>
</dbReference>
<dbReference type="GO" id="GO:0006538">
    <property type="term" value="P:L-glutamate catabolic process"/>
    <property type="evidence" value="ECO:0007669"/>
    <property type="project" value="EnsemblFungi"/>
</dbReference>
<dbReference type="PANTHER" id="PTHR43321">
    <property type="entry name" value="GLUTAMATE DECARBOXYLASE"/>
    <property type="match status" value="1"/>
</dbReference>
<evidence type="ECO:0000256" key="6">
    <source>
        <dbReference type="ARBA" id="ARBA00048868"/>
    </source>
</evidence>
<name>W6MHI9_9ASCO</name>
<evidence type="ECO:0000256" key="7">
    <source>
        <dbReference type="PIRSR" id="PIRSR602129-50"/>
    </source>
</evidence>
<dbReference type="InterPro" id="IPR010107">
    <property type="entry name" value="Glutamate_decarboxylase"/>
</dbReference>
<dbReference type="InterPro" id="IPR015421">
    <property type="entry name" value="PyrdxlP-dep_Trfase_major"/>
</dbReference>
<dbReference type="GeneID" id="34519128"/>
<reference evidence="10" key="1">
    <citation type="submission" date="2013-12" db="EMBL/GenBank/DDBJ databases">
        <authorList>
            <person name="Genoscope - CEA"/>
        </authorList>
    </citation>
    <scope>NUCLEOTIDE SEQUENCE</scope>
    <source>
        <strain evidence="10">CBS 1993</strain>
    </source>
</reference>
<keyword evidence="5 8" id="KW-0456">Lyase</keyword>
<dbReference type="Gene3D" id="4.10.280.50">
    <property type="match status" value="1"/>
</dbReference>
<dbReference type="OrthoDB" id="5152799at2759"/>
<feature type="region of interest" description="Disordered" evidence="9">
    <location>
        <begin position="589"/>
        <end position="613"/>
    </location>
</feature>
<evidence type="ECO:0000313" key="10">
    <source>
        <dbReference type="EMBL" id="CDK25729.1"/>
    </source>
</evidence>
<dbReference type="GO" id="GO:0034599">
    <property type="term" value="P:cellular response to oxidative stress"/>
    <property type="evidence" value="ECO:0007669"/>
    <property type="project" value="EnsemblFungi"/>
</dbReference>
<organism evidence="10 11">
    <name type="scientific">Kuraishia capsulata CBS 1993</name>
    <dbReference type="NCBI Taxonomy" id="1382522"/>
    <lineage>
        <taxon>Eukaryota</taxon>
        <taxon>Fungi</taxon>
        <taxon>Dikarya</taxon>
        <taxon>Ascomycota</taxon>
        <taxon>Saccharomycotina</taxon>
        <taxon>Pichiomycetes</taxon>
        <taxon>Pichiales</taxon>
        <taxon>Pichiaceae</taxon>
        <taxon>Kuraishia</taxon>
    </lineage>
</organism>
<reference evidence="10" key="2">
    <citation type="submission" date="2014-02" db="EMBL/GenBank/DDBJ databases">
        <title>Complete DNA sequence of /Kuraishia capsulata/ illustrates novel genomic features among budding yeasts (/Saccharomycotina/).</title>
        <authorList>
            <person name="Morales L."/>
            <person name="Noel B."/>
            <person name="Porcel B."/>
            <person name="Marcet-Houben M."/>
            <person name="Hullo M-F."/>
            <person name="Sacerdot C."/>
            <person name="Tekaia F."/>
            <person name="Leh-Louis V."/>
            <person name="Despons L."/>
            <person name="Khanna V."/>
            <person name="Aury J-M."/>
            <person name="Barbe V."/>
            <person name="Couloux A."/>
            <person name="Labadie K."/>
            <person name="Pelletier E."/>
            <person name="Souciet J-L."/>
            <person name="Boekhout T."/>
            <person name="Gabaldon T."/>
            <person name="Wincker P."/>
            <person name="Dujon B."/>
        </authorList>
    </citation>
    <scope>NUCLEOTIDE SEQUENCE</scope>
    <source>
        <strain evidence="10">CBS 1993</strain>
    </source>
</reference>
<feature type="modified residue" description="N6-(pyridoxal phosphate)lysine" evidence="7">
    <location>
        <position position="319"/>
    </location>
</feature>
<dbReference type="EC" id="4.1.1.15" evidence="3 8"/>
<dbReference type="Gene3D" id="3.90.1150.160">
    <property type="match status" value="1"/>
</dbReference>
<dbReference type="GO" id="GO:0030170">
    <property type="term" value="F:pyridoxal phosphate binding"/>
    <property type="evidence" value="ECO:0007669"/>
    <property type="project" value="InterPro"/>
</dbReference>
<keyword evidence="4 7" id="KW-0663">Pyridoxal phosphate</keyword>
<proteinExistence type="inferred from homology"/>
<gene>
    <name evidence="10" type="ORF">KUCA_T00001699001</name>
</gene>
<dbReference type="NCBIfam" id="TIGR01788">
    <property type="entry name" value="Glu-decarb-GAD"/>
    <property type="match status" value="1"/>
</dbReference>
<accession>W6MHI9</accession>
<dbReference type="STRING" id="1382522.W6MHI9"/>
<keyword evidence="11" id="KW-1185">Reference proteome</keyword>
<evidence type="ECO:0000256" key="4">
    <source>
        <dbReference type="ARBA" id="ARBA00022898"/>
    </source>
</evidence>
<dbReference type="Gene3D" id="3.40.640.10">
    <property type="entry name" value="Type I PLP-dependent aspartate aminotransferase-like (Major domain)"/>
    <property type="match status" value="1"/>
</dbReference>
<dbReference type="Pfam" id="PF00282">
    <property type="entry name" value="Pyridoxal_deC"/>
    <property type="match status" value="1"/>
</dbReference>
<dbReference type="InterPro" id="IPR002129">
    <property type="entry name" value="PyrdxlP-dep_de-COase"/>
</dbReference>
<sequence length="613" mass="68395">MTLSTHIDPDVLEDSVIARIEKKHQLVSKFVSEKAKQVNEHSTKRSQGLLSSYRIADATTRSKYKVLDEPMDAQSTYQSIHDDLTLDGRPTLNLASFVNTFVDDRARKLIMENLTKNLADNDEYPVLLEIHQRCISMLADLWHAPVGKKLGGEDSELKAALGTATTGSSEAIMLGGLAMKKRWQANRRAAGKDISNPNILMASCAQVALEKFARYFDVEARIIPVSDDDYLLDLTKIKQNCDENTIGIYVIVGSTFTGGFENVKKVNEILDEVERDTGVSIPIHVDGASGGFVAPFLYPELEWDFRVPRVCSINTSGHKFGLVSAGLGWLVFRDQTFLPSELKFELMYLGSVEESFTLNFSRPGFQVIHQYYNFLSLGKAGFYTIFDASLINARVLSYFLEESGYFRCISNLHLPVGVSVNSAGAKTSIDDVASLSDHAAFNPALPVVSFQFTEEFSAKYPEIPQSIIATLCRARGWIIPNYPLPTQTHPPAKGTNNEILRIVVRYNLTLQLLDKLMHDIIEITELLVDSVDVVRTNIRKGIARVEGNHEHARELEIQDVAVYNTLLSLATDGNEKLMHLRSLRDEDGEFVKHSRGKSQAGHKHSHHSFRGAC</sequence>
<protein>
    <recommendedName>
        <fullName evidence="3 8">Glutamate decarboxylase</fullName>
        <ecNumber evidence="3 8">4.1.1.15</ecNumber>
    </recommendedName>
</protein>
<dbReference type="GO" id="GO:0004351">
    <property type="term" value="F:glutamate decarboxylase activity"/>
    <property type="evidence" value="ECO:0007669"/>
    <property type="project" value="UniProtKB-EC"/>
</dbReference>
<evidence type="ECO:0000256" key="1">
    <source>
        <dbReference type="ARBA" id="ARBA00001933"/>
    </source>
</evidence>
<comment type="catalytic activity">
    <reaction evidence="6 8">
        <text>L-glutamate + H(+) = 4-aminobutanoate + CO2</text>
        <dbReference type="Rhea" id="RHEA:17785"/>
        <dbReference type="ChEBI" id="CHEBI:15378"/>
        <dbReference type="ChEBI" id="CHEBI:16526"/>
        <dbReference type="ChEBI" id="CHEBI:29985"/>
        <dbReference type="ChEBI" id="CHEBI:59888"/>
        <dbReference type="EC" id="4.1.1.15"/>
    </reaction>
</comment>
<evidence type="ECO:0000313" key="11">
    <source>
        <dbReference type="Proteomes" id="UP000019384"/>
    </source>
</evidence>
<dbReference type="SUPFAM" id="SSF53383">
    <property type="entry name" value="PLP-dependent transferases"/>
    <property type="match status" value="1"/>
</dbReference>